<feature type="binding site" evidence="20">
    <location>
        <position position="149"/>
    </location>
    <ligand>
        <name>UDP-N-acetyl-alpha-D-muramoyl-L-alanyl-D-glutamate</name>
        <dbReference type="ChEBI" id="CHEBI:83900"/>
    </ligand>
</feature>
<dbReference type="InterPro" id="IPR013221">
    <property type="entry name" value="Mur_ligase_cen"/>
</dbReference>
<comment type="function">
    <text evidence="14 20">Catalyzes the addition of meso-diaminopimelic acid to the nucleotide precursor UDP-N-acetylmuramoyl-L-alanyl-D-glutamate (UMAG) in the biosynthesis of bacterial cell-wall peptidoglycan.</text>
</comment>
<feature type="binding site" evidence="20">
    <location>
        <position position="30"/>
    </location>
    <ligand>
        <name>UDP-N-acetyl-alpha-D-muramoyl-L-alanyl-D-glutamate</name>
        <dbReference type="ChEBI" id="CHEBI:83900"/>
    </ligand>
</feature>
<evidence type="ECO:0000256" key="8">
    <source>
        <dbReference type="ARBA" id="ARBA00022842"/>
    </source>
</evidence>
<dbReference type="SUPFAM" id="SSF63418">
    <property type="entry name" value="MurE/MurF N-terminal domain"/>
    <property type="match status" value="1"/>
</dbReference>
<organism evidence="25 26">
    <name type="scientific">Pueribacillus theae</name>
    <dbReference type="NCBI Taxonomy" id="2171751"/>
    <lineage>
        <taxon>Bacteria</taxon>
        <taxon>Bacillati</taxon>
        <taxon>Bacillota</taxon>
        <taxon>Bacilli</taxon>
        <taxon>Bacillales</taxon>
        <taxon>Bacillaceae</taxon>
        <taxon>Pueribacillus</taxon>
    </lineage>
</organism>
<evidence type="ECO:0000259" key="23">
    <source>
        <dbReference type="Pfam" id="PF02875"/>
    </source>
</evidence>
<dbReference type="AlphaFoldDB" id="A0A2U1K7Y7"/>
<evidence type="ECO:0000256" key="14">
    <source>
        <dbReference type="ARBA" id="ARBA00056782"/>
    </source>
</evidence>
<feature type="binding site" evidence="20">
    <location>
        <begin position="108"/>
        <end position="114"/>
    </location>
    <ligand>
        <name>ATP</name>
        <dbReference type="ChEBI" id="CHEBI:30616"/>
    </ligand>
</feature>
<dbReference type="Pfam" id="PF01225">
    <property type="entry name" value="Mur_ligase"/>
    <property type="match status" value="1"/>
</dbReference>
<dbReference type="PANTHER" id="PTHR23135">
    <property type="entry name" value="MUR LIGASE FAMILY MEMBER"/>
    <property type="match status" value="1"/>
</dbReference>
<dbReference type="GO" id="GO:0004326">
    <property type="term" value="F:tetrahydrofolylpolyglutamate synthase activity"/>
    <property type="evidence" value="ECO:0007669"/>
    <property type="project" value="InterPro"/>
</dbReference>
<keyword evidence="3 20" id="KW-0963">Cytoplasm</keyword>
<dbReference type="SUPFAM" id="SSF53244">
    <property type="entry name" value="MurD-like peptide ligases, peptide-binding domain"/>
    <property type="match status" value="1"/>
</dbReference>
<comment type="catalytic activity">
    <reaction evidence="13 20">
        <text>UDP-N-acetyl-alpha-D-muramoyl-L-alanyl-D-glutamate + meso-2,6-diaminopimelate + ATP = UDP-N-acetyl-alpha-D-muramoyl-L-alanyl-gamma-D-glutamyl-meso-2,6-diaminopimelate + ADP + phosphate + H(+)</text>
        <dbReference type="Rhea" id="RHEA:23676"/>
        <dbReference type="ChEBI" id="CHEBI:15378"/>
        <dbReference type="ChEBI" id="CHEBI:30616"/>
        <dbReference type="ChEBI" id="CHEBI:43474"/>
        <dbReference type="ChEBI" id="CHEBI:57791"/>
        <dbReference type="ChEBI" id="CHEBI:83900"/>
        <dbReference type="ChEBI" id="CHEBI:83905"/>
        <dbReference type="ChEBI" id="CHEBI:456216"/>
        <dbReference type="EC" id="6.3.2.13"/>
    </reaction>
</comment>
<dbReference type="Gene3D" id="3.90.190.20">
    <property type="entry name" value="Mur ligase, C-terminal domain"/>
    <property type="match status" value="1"/>
</dbReference>
<dbReference type="EC" id="6.3.2.13" evidence="15 20"/>
<dbReference type="OrthoDB" id="9800958at2"/>
<dbReference type="GO" id="GO:0008765">
    <property type="term" value="F:UDP-N-acetylmuramoylalanyl-D-glutamate-2,6-diaminopimelate ligase activity"/>
    <property type="evidence" value="ECO:0007669"/>
    <property type="project" value="UniProtKB-UniRule"/>
</dbReference>
<keyword evidence="5 20" id="KW-0132">Cell division</keyword>
<dbReference type="Pfam" id="PF02875">
    <property type="entry name" value="Mur_ligase_C"/>
    <property type="match status" value="1"/>
</dbReference>
<keyword evidence="12 20" id="KW-0961">Cell wall biogenesis/degradation</keyword>
<comment type="cofactor">
    <cofactor evidence="20">
        <name>Mg(2+)</name>
        <dbReference type="ChEBI" id="CHEBI:18420"/>
    </cofactor>
</comment>
<keyword evidence="11 20" id="KW-0131">Cell cycle</keyword>
<comment type="similarity">
    <text evidence="2 20">Belongs to the MurCDEF family. MurE subfamily.</text>
</comment>
<keyword evidence="7 20" id="KW-0067">ATP-binding</keyword>
<keyword evidence="26" id="KW-1185">Reference proteome</keyword>
<dbReference type="NCBIfam" id="NF001124">
    <property type="entry name" value="PRK00139.1-2"/>
    <property type="match status" value="1"/>
</dbReference>
<dbReference type="GO" id="GO:0051301">
    <property type="term" value="P:cell division"/>
    <property type="evidence" value="ECO:0007669"/>
    <property type="project" value="UniProtKB-KW"/>
</dbReference>
<dbReference type="HAMAP" id="MF_00208">
    <property type="entry name" value="MurE"/>
    <property type="match status" value="1"/>
</dbReference>
<comment type="caution">
    <text evidence="20">Lacks conserved residue(s) required for the propagation of feature annotation.</text>
</comment>
<evidence type="ECO:0000313" key="26">
    <source>
        <dbReference type="Proteomes" id="UP000245998"/>
    </source>
</evidence>
<dbReference type="InterPro" id="IPR000713">
    <property type="entry name" value="Mur_ligase_N"/>
</dbReference>
<dbReference type="InterPro" id="IPR035911">
    <property type="entry name" value="MurE/MurF_N"/>
</dbReference>
<dbReference type="GO" id="GO:0000287">
    <property type="term" value="F:magnesium ion binding"/>
    <property type="evidence" value="ECO:0007669"/>
    <property type="project" value="UniProtKB-UniRule"/>
</dbReference>
<dbReference type="PANTHER" id="PTHR23135:SF4">
    <property type="entry name" value="UDP-N-ACETYLMURAMOYL-L-ALANYL-D-GLUTAMATE--2,6-DIAMINOPIMELATE LIGASE MURE HOMOLOG, CHLOROPLASTIC"/>
    <property type="match status" value="1"/>
</dbReference>
<dbReference type="PROSITE" id="PS01011">
    <property type="entry name" value="FOLYLPOLYGLU_SYNT_1"/>
    <property type="match status" value="1"/>
</dbReference>
<dbReference type="GO" id="GO:0005524">
    <property type="term" value="F:ATP binding"/>
    <property type="evidence" value="ECO:0007669"/>
    <property type="project" value="UniProtKB-UniRule"/>
</dbReference>
<feature type="binding site" evidence="20">
    <location>
        <position position="185"/>
    </location>
    <ligand>
        <name>UDP-N-acetyl-alpha-D-muramoyl-L-alanyl-D-glutamate</name>
        <dbReference type="ChEBI" id="CHEBI:83900"/>
    </ligand>
</feature>
<evidence type="ECO:0000256" key="16">
    <source>
        <dbReference type="ARBA" id="ARBA00072883"/>
    </source>
</evidence>
<name>A0A2U1K7Y7_9BACI</name>
<sequence>MKLEKLIGHLLVKKWLKKGNPEIHSIQMDSRKVNQNDLFICINGFTVDGHDFAKEAVSKGAVALVVERPVNLDVPTILVKDSQRAMAILADVFYEYPTKKLNVIGVTGTNGKTTTTYLIDKILEDSGVRTGRIGTINTKINGVERDIANTTPESLTLQKMFSEMVEGDTKAAVMEVSSHALHLGRVRGCDFDIAVFTNLTQDHLDYHKTMEAYKQAKGILFSQLGNTYSKCQRKVAVLNNDDEASAYYKTITAAEVVTYGIEKEADISAKNIKLSGAGTNFLLCTPFGDIDINMRLIGTFSVYNALAAVSACLASGISLRSIKQSLESMEGVPGRFELIDEGQPYTVLVDYAHTPDSLLNVLKTIKEFAKGKMTVVVGCGGDRDKTKRPIMGEIAMQYADCAIFTSDNPRSEDPEQILHDITANVEGDYLTIVDRREAIYYAVQQAKPDDVILVAGKGHETEQIIGKNIYHFDDREVARDAIKESRL</sequence>
<dbReference type="SUPFAM" id="SSF53623">
    <property type="entry name" value="MurD-like peptide ligases, catalytic domain"/>
    <property type="match status" value="1"/>
</dbReference>
<proteinExistence type="inferred from homology"/>
<protein>
    <recommendedName>
        <fullName evidence="16 20">UDP-N-acetylmuramoyl-L-alanyl-D-glutamate--2,6-diaminopimelate ligase</fullName>
        <ecNumber evidence="15 20">6.3.2.13</ecNumber>
    </recommendedName>
    <alternativeName>
        <fullName evidence="17 20">Meso-A2pm-adding enzyme</fullName>
    </alternativeName>
    <alternativeName>
        <fullName evidence="18 20">Meso-diaminopimelate-adding enzyme</fullName>
    </alternativeName>
    <alternativeName>
        <fullName evidence="19 20">UDP-MurNAc-L-Ala-D-Glu:meso-diaminopimelate ligase</fullName>
    </alternativeName>
    <alternativeName>
        <fullName evidence="20">UDP-MurNAc-tripeptide synthetase</fullName>
    </alternativeName>
    <alternativeName>
        <fullName evidence="20">UDP-N-acetylmuramyl-tripeptide synthetase</fullName>
    </alternativeName>
</protein>
<evidence type="ECO:0000256" key="6">
    <source>
        <dbReference type="ARBA" id="ARBA00022741"/>
    </source>
</evidence>
<keyword evidence="9 20" id="KW-0133">Cell shape</keyword>
<keyword evidence="10 20" id="KW-0573">Peptidoglycan synthesis</keyword>
<dbReference type="GO" id="GO:0071555">
    <property type="term" value="P:cell wall organization"/>
    <property type="evidence" value="ECO:0007669"/>
    <property type="project" value="UniProtKB-KW"/>
</dbReference>
<feature type="domain" description="Mur ligase central" evidence="24">
    <location>
        <begin position="106"/>
        <end position="311"/>
    </location>
</feature>
<feature type="binding site" evidence="20">
    <location>
        <begin position="407"/>
        <end position="410"/>
    </location>
    <ligand>
        <name>meso-2,6-diaminopimelate</name>
        <dbReference type="ChEBI" id="CHEBI:57791"/>
    </ligand>
</feature>
<evidence type="ECO:0000256" key="1">
    <source>
        <dbReference type="ARBA" id="ARBA00004752"/>
    </source>
</evidence>
<evidence type="ECO:0000256" key="10">
    <source>
        <dbReference type="ARBA" id="ARBA00022984"/>
    </source>
</evidence>
<comment type="pathway">
    <text evidence="1 20 21">Cell wall biogenesis; peptidoglycan biosynthesis.</text>
</comment>
<evidence type="ECO:0000256" key="11">
    <source>
        <dbReference type="ARBA" id="ARBA00023306"/>
    </source>
</evidence>
<gene>
    <name evidence="20" type="primary">murE</name>
    <name evidence="25" type="ORF">DCC39_00495</name>
</gene>
<evidence type="ECO:0000256" key="2">
    <source>
        <dbReference type="ARBA" id="ARBA00005898"/>
    </source>
</evidence>
<comment type="caution">
    <text evidence="25">The sequence shown here is derived from an EMBL/GenBank/DDBJ whole genome shotgun (WGS) entry which is preliminary data.</text>
</comment>
<evidence type="ECO:0000256" key="21">
    <source>
        <dbReference type="RuleBase" id="RU004135"/>
    </source>
</evidence>
<feature type="binding site" evidence="20">
    <location>
        <position position="177"/>
    </location>
    <ligand>
        <name>UDP-N-acetyl-alpha-D-muramoyl-L-alanyl-D-glutamate</name>
        <dbReference type="ChEBI" id="CHEBI:83900"/>
    </ligand>
</feature>
<dbReference type="GO" id="GO:0009252">
    <property type="term" value="P:peptidoglycan biosynthetic process"/>
    <property type="evidence" value="ECO:0007669"/>
    <property type="project" value="UniProtKB-UniRule"/>
</dbReference>
<evidence type="ECO:0000259" key="22">
    <source>
        <dbReference type="Pfam" id="PF01225"/>
    </source>
</evidence>
<feature type="domain" description="Mur ligase C-terminal" evidence="23">
    <location>
        <begin position="334"/>
        <end position="458"/>
    </location>
</feature>
<evidence type="ECO:0000256" key="20">
    <source>
        <dbReference type="HAMAP-Rule" id="MF_00208"/>
    </source>
</evidence>
<dbReference type="EMBL" id="QCZG01000001">
    <property type="protein sequence ID" value="PWA13405.1"/>
    <property type="molecule type" value="Genomic_DNA"/>
</dbReference>
<feature type="domain" description="Mur ligase N-terminal catalytic" evidence="22">
    <location>
        <begin position="22"/>
        <end position="82"/>
    </location>
</feature>
<evidence type="ECO:0000256" key="4">
    <source>
        <dbReference type="ARBA" id="ARBA00022598"/>
    </source>
</evidence>
<dbReference type="InterPro" id="IPR036615">
    <property type="entry name" value="Mur_ligase_C_dom_sf"/>
</dbReference>
<dbReference type="Proteomes" id="UP000245998">
    <property type="component" value="Unassembled WGS sequence"/>
</dbReference>
<evidence type="ECO:0000256" key="9">
    <source>
        <dbReference type="ARBA" id="ARBA00022960"/>
    </source>
</evidence>
<comment type="PTM">
    <text evidence="20">Carboxylation is probably crucial for Mg(2+) binding and, consequently, for the gamma-phosphate positioning of ATP.</text>
</comment>
<feature type="binding site" evidence="20">
    <location>
        <position position="460"/>
    </location>
    <ligand>
        <name>meso-2,6-diaminopimelate</name>
        <dbReference type="ChEBI" id="CHEBI:57791"/>
    </ligand>
</feature>
<feature type="modified residue" description="N6-carboxylysine" evidence="20">
    <location>
        <position position="217"/>
    </location>
</feature>
<evidence type="ECO:0000256" key="5">
    <source>
        <dbReference type="ARBA" id="ARBA00022618"/>
    </source>
</evidence>
<evidence type="ECO:0000256" key="18">
    <source>
        <dbReference type="ARBA" id="ARBA00076158"/>
    </source>
</evidence>
<dbReference type="FunFam" id="3.40.1390.10:FF:000005">
    <property type="entry name" value="UDP-N-acetylmuramoyl-L-alanyl-D-glutamate--2,6-diaminopimelate ligase"/>
    <property type="match status" value="1"/>
</dbReference>
<reference evidence="25 26" key="1">
    <citation type="submission" date="2018-04" db="EMBL/GenBank/DDBJ databases">
        <title>Camelliibacillus theae gen. nov., sp. nov., isolated from Pu'er tea.</title>
        <authorList>
            <person name="Niu L."/>
        </authorList>
    </citation>
    <scope>NUCLEOTIDE SEQUENCE [LARGE SCALE GENOMIC DNA]</scope>
    <source>
        <strain evidence="25 26">T8</strain>
    </source>
</reference>
<evidence type="ECO:0000256" key="17">
    <source>
        <dbReference type="ARBA" id="ARBA00075482"/>
    </source>
</evidence>
<dbReference type="RefSeq" id="WP_116552910.1">
    <property type="nucleotide sequence ID" value="NZ_QCZG01000001.1"/>
</dbReference>
<dbReference type="InterPro" id="IPR005761">
    <property type="entry name" value="UDP-N-AcMur-Glu-dNH2Pim_ligase"/>
</dbReference>
<dbReference type="NCBIfam" id="NF001126">
    <property type="entry name" value="PRK00139.1-4"/>
    <property type="match status" value="1"/>
</dbReference>
<dbReference type="NCBIfam" id="TIGR01085">
    <property type="entry name" value="murE"/>
    <property type="match status" value="1"/>
</dbReference>
<feature type="binding site" evidence="20">
    <location>
        <position position="456"/>
    </location>
    <ligand>
        <name>meso-2,6-diaminopimelate</name>
        <dbReference type="ChEBI" id="CHEBI:57791"/>
    </ligand>
</feature>
<dbReference type="FunFam" id="3.90.190.20:FF:000006">
    <property type="entry name" value="UDP-N-acetylmuramoyl-L-alanyl-D-glutamate--2,6-diaminopimelate ligase"/>
    <property type="match status" value="1"/>
</dbReference>
<evidence type="ECO:0000313" key="25">
    <source>
        <dbReference type="EMBL" id="PWA13405.1"/>
    </source>
</evidence>
<dbReference type="InterPro" id="IPR018109">
    <property type="entry name" value="Folylpolyglutamate_synth_CS"/>
</dbReference>
<keyword evidence="6 20" id="KW-0547">Nucleotide-binding</keyword>
<dbReference type="Pfam" id="PF08245">
    <property type="entry name" value="Mur_ligase_M"/>
    <property type="match status" value="1"/>
</dbReference>
<keyword evidence="8 20" id="KW-0460">Magnesium</keyword>
<feature type="binding site" evidence="20">
    <location>
        <begin position="150"/>
        <end position="151"/>
    </location>
    <ligand>
        <name>UDP-N-acetyl-alpha-D-muramoyl-L-alanyl-D-glutamate</name>
        <dbReference type="ChEBI" id="CHEBI:83900"/>
    </ligand>
</feature>
<keyword evidence="4 20" id="KW-0436">Ligase</keyword>
<dbReference type="GO" id="GO:0008360">
    <property type="term" value="P:regulation of cell shape"/>
    <property type="evidence" value="ECO:0007669"/>
    <property type="project" value="UniProtKB-KW"/>
</dbReference>
<evidence type="ECO:0000256" key="3">
    <source>
        <dbReference type="ARBA" id="ARBA00022490"/>
    </source>
</evidence>
<evidence type="ECO:0000256" key="7">
    <source>
        <dbReference type="ARBA" id="ARBA00022840"/>
    </source>
</evidence>
<dbReference type="Gene3D" id="3.40.1390.10">
    <property type="entry name" value="MurE/MurF, N-terminal domain"/>
    <property type="match status" value="1"/>
</dbReference>
<evidence type="ECO:0000256" key="13">
    <source>
        <dbReference type="ARBA" id="ARBA00050251"/>
    </source>
</evidence>
<dbReference type="Gene3D" id="3.40.1190.10">
    <property type="entry name" value="Mur-like, catalytic domain"/>
    <property type="match status" value="1"/>
</dbReference>
<dbReference type="InterPro" id="IPR004101">
    <property type="entry name" value="Mur_ligase_C"/>
</dbReference>
<accession>A0A2U1K7Y7</accession>
<evidence type="ECO:0000256" key="19">
    <source>
        <dbReference type="ARBA" id="ARBA00081560"/>
    </source>
</evidence>
<evidence type="ECO:0000256" key="15">
    <source>
        <dbReference type="ARBA" id="ARBA00066633"/>
    </source>
</evidence>
<feature type="binding site" evidence="20">
    <location>
        <position position="383"/>
    </location>
    <ligand>
        <name>meso-2,6-diaminopimelate</name>
        <dbReference type="ChEBI" id="CHEBI:57791"/>
    </ligand>
</feature>
<evidence type="ECO:0000256" key="12">
    <source>
        <dbReference type="ARBA" id="ARBA00023316"/>
    </source>
</evidence>
<comment type="subcellular location">
    <subcellularLocation>
        <location evidence="20 21">Cytoplasm</location>
    </subcellularLocation>
</comment>
<evidence type="ECO:0000259" key="24">
    <source>
        <dbReference type="Pfam" id="PF08245"/>
    </source>
</evidence>
<dbReference type="GO" id="GO:0005737">
    <property type="term" value="C:cytoplasm"/>
    <property type="evidence" value="ECO:0007669"/>
    <property type="project" value="UniProtKB-SubCell"/>
</dbReference>
<dbReference type="InterPro" id="IPR036565">
    <property type="entry name" value="Mur-like_cat_sf"/>
</dbReference>
<feature type="short sequence motif" description="Meso-diaminopimelate recognition motif" evidence="20">
    <location>
        <begin position="407"/>
        <end position="410"/>
    </location>
</feature>
<dbReference type="UniPathway" id="UPA00219"/>